<sequence>MRLHTTAKSATLLAVLLHKDAIAFTTSPTRCEDGRRQPRPSFRTFSPSHQLSMTKNTDDGDFASNTRSINDNQRRALLAGIGGLAATLGLQPEPANALLGGGATVVDAAEARRIEVFEKVAPSVVFIDTFTERRDVFTTNVMEVPLGTGSGFVWDNDGHIVTNFHVVRDAKFAQVAILTKGGGGINNKPQPRLTSATQNPFETPPTSVDSVLPYTSMRPNSDASRSVYKARVVGVDPSKDIAVLKVDAPKNELFPISVGTSTGIKTGQQALAIGNPFGLDHTLTAGIISGVGREVRSPIGRPISNVIQTDCAINPGNSGGPLLDSSGKLIGMNTAIYSPSGASSGIGFAIPADTVKFIAETLIRDGQVVRPVLGISYLESKQAKALGIQSGVLVLDVPEDSAAYRAGMRGTRRTESGLIELGDILSKVGDTVINTESDLFRALENYKPGDKIDITVNRVSVDPTSTNTGVTLKELKITMPLQSSVDIERKMNLYSAPPRLVPQQ</sequence>
<dbReference type="PANTHER" id="PTHR43343">
    <property type="entry name" value="PEPTIDASE S12"/>
    <property type="match status" value="1"/>
</dbReference>
<dbReference type="Gene3D" id="2.40.10.10">
    <property type="entry name" value="Trypsin-like serine proteases"/>
    <property type="match status" value="2"/>
</dbReference>
<accession>A0A9N8HRR4</accession>
<dbReference type="InterPro" id="IPR001940">
    <property type="entry name" value="Peptidase_S1C"/>
</dbReference>
<dbReference type="AlphaFoldDB" id="A0A9N8HRR4"/>
<evidence type="ECO:0000256" key="5">
    <source>
        <dbReference type="ARBA" id="ARBA00023026"/>
    </source>
</evidence>
<dbReference type="InterPro" id="IPR039382">
    <property type="entry name" value="DEGP1/8_PDZ_dom"/>
</dbReference>
<dbReference type="PANTHER" id="PTHR43343:SF3">
    <property type="entry name" value="PROTEASE DO-LIKE 8, CHLOROPLASTIC"/>
    <property type="match status" value="1"/>
</dbReference>
<keyword evidence="4" id="KW-0720">Serine protease</keyword>
<dbReference type="Pfam" id="PF13365">
    <property type="entry name" value="Trypsin_2"/>
    <property type="match status" value="1"/>
</dbReference>
<feature type="compositionally biased region" description="Polar residues" evidence="6">
    <location>
        <begin position="187"/>
        <end position="206"/>
    </location>
</feature>
<keyword evidence="7" id="KW-0732">Signal</keyword>
<name>A0A9N8HRR4_9STRA</name>
<comment type="caution">
    <text evidence="9">The sequence shown here is derived from an EMBL/GenBank/DDBJ whole genome shotgun (WGS) entry which is preliminary data.</text>
</comment>
<keyword evidence="2" id="KW-0645">Protease</keyword>
<dbReference type="PRINTS" id="PR00834">
    <property type="entry name" value="PROTEASES2C"/>
</dbReference>
<feature type="signal peptide" evidence="7">
    <location>
        <begin position="1"/>
        <end position="23"/>
    </location>
</feature>
<feature type="region of interest" description="Disordered" evidence="6">
    <location>
        <begin position="186"/>
        <end position="206"/>
    </location>
</feature>
<dbReference type="Proteomes" id="UP001153069">
    <property type="component" value="Unassembled WGS sequence"/>
</dbReference>
<dbReference type="InterPro" id="IPR043504">
    <property type="entry name" value="Peptidase_S1_PA_chymotrypsin"/>
</dbReference>
<dbReference type="SMART" id="SM00228">
    <property type="entry name" value="PDZ"/>
    <property type="match status" value="1"/>
</dbReference>
<evidence type="ECO:0000256" key="1">
    <source>
        <dbReference type="ARBA" id="ARBA00010541"/>
    </source>
</evidence>
<comment type="similarity">
    <text evidence="1">Belongs to the peptidase S1C family.</text>
</comment>
<dbReference type="GO" id="GO:0004252">
    <property type="term" value="F:serine-type endopeptidase activity"/>
    <property type="evidence" value="ECO:0007669"/>
    <property type="project" value="InterPro"/>
</dbReference>
<feature type="chain" id="PRO_5040252522" evidence="7">
    <location>
        <begin position="24"/>
        <end position="504"/>
    </location>
</feature>
<dbReference type="InterPro" id="IPR009003">
    <property type="entry name" value="Peptidase_S1_PA"/>
</dbReference>
<feature type="compositionally biased region" description="Polar residues" evidence="6">
    <location>
        <begin position="43"/>
        <end position="55"/>
    </location>
</feature>
<dbReference type="InterPro" id="IPR001478">
    <property type="entry name" value="PDZ"/>
</dbReference>
<evidence type="ECO:0000259" key="8">
    <source>
        <dbReference type="SMART" id="SM00228"/>
    </source>
</evidence>
<evidence type="ECO:0000313" key="10">
    <source>
        <dbReference type="Proteomes" id="UP001153069"/>
    </source>
</evidence>
<evidence type="ECO:0000256" key="2">
    <source>
        <dbReference type="ARBA" id="ARBA00022670"/>
    </source>
</evidence>
<evidence type="ECO:0000256" key="4">
    <source>
        <dbReference type="ARBA" id="ARBA00022825"/>
    </source>
</evidence>
<dbReference type="GO" id="GO:0006508">
    <property type="term" value="P:proteolysis"/>
    <property type="evidence" value="ECO:0007669"/>
    <property type="project" value="UniProtKB-KW"/>
</dbReference>
<evidence type="ECO:0000256" key="3">
    <source>
        <dbReference type="ARBA" id="ARBA00022801"/>
    </source>
</evidence>
<evidence type="ECO:0000313" key="9">
    <source>
        <dbReference type="EMBL" id="CAB9522867.1"/>
    </source>
</evidence>
<proteinExistence type="inferred from homology"/>
<dbReference type="InterPro" id="IPR036034">
    <property type="entry name" value="PDZ_sf"/>
</dbReference>
<dbReference type="SUPFAM" id="SSF50494">
    <property type="entry name" value="Trypsin-like serine proteases"/>
    <property type="match status" value="1"/>
</dbReference>
<evidence type="ECO:0000256" key="6">
    <source>
        <dbReference type="SAM" id="MobiDB-lite"/>
    </source>
</evidence>
<keyword evidence="10" id="KW-1185">Reference proteome</keyword>
<protein>
    <submittedName>
        <fullName evidence="9">Do-like 8, chloroplastic</fullName>
    </submittedName>
</protein>
<dbReference type="OrthoDB" id="4217619at2759"/>
<reference evidence="9" key="1">
    <citation type="submission" date="2020-06" db="EMBL/GenBank/DDBJ databases">
        <authorList>
            <consortium name="Plant Systems Biology data submission"/>
        </authorList>
    </citation>
    <scope>NUCLEOTIDE SEQUENCE</scope>
    <source>
        <strain evidence="9">D6</strain>
    </source>
</reference>
<dbReference type="InterPro" id="IPR051201">
    <property type="entry name" value="Chloro_Bact_Ser_Proteases"/>
</dbReference>
<keyword evidence="3" id="KW-0378">Hydrolase</keyword>
<dbReference type="FunFam" id="2.40.10.10:FF:000001">
    <property type="entry name" value="Periplasmic serine protease DegS"/>
    <property type="match status" value="1"/>
</dbReference>
<organism evidence="9 10">
    <name type="scientific">Seminavis robusta</name>
    <dbReference type="NCBI Taxonomy" id="568900"/>
    <lineage>
        <taxon>Eukaryota</taxon>
        <taxon>Sar</taxon>
        <taxon>Stramenopiles</taxon>
        <taxon>Ochrophyta</taxon>
        <taxon>Bacillariophyta</taxon>
        <taxon>Bacillariophyceae</taxon>
        <taxon>Bacillariophycidae</taxon>
        <taxon>Naviculales</taxon>
        <taxon>Naviculaceae</taxon>
        <taxon>Seminavis</taxon>
    </lineage>
</organism>
<dbReference type="SUPFAM" id="SSF50156">
    <property type="entry name" value="PDZ domain-like"/>
    <property type="match status" value="1"/>
</dbReference>
<feature type="region of interest" description="Disordered" evidence="6">
    <location>
        <begin position="29"/>
        <end position="62"/>
    </location>
</feature>
<dbReference type="CDD" id="cd00990">
    <property type="entry name" value="cpPDZ_AtDEGP1-like"/>
    <property type="match status" value="1"/>
</dbReference>
<gene>
    <name evidence="9" type="ORF">SEMRO_1351_G265220.1</name>
</gene>
<dbReference type="Gene3D" id="2.30.42.10">
    <property type="match status" value="1"/>
</dbReference>
<evidence type="ECO:0000256" key="7">
    <source>
        <dbReference type="SAM" id="SignalP"/>
    </source>
</evidence>
<keyword evidence="5" id="KW-0843">Virulence</keyword>
<dbReference type="EMBL" id="CAICTM010001349">
    <property type="protein sequence ID" value="CAB9522867.1"/>
    <property type="molecule type" value="Genomic_DNA"/>
</dbReference>
<dbReference type="Pfam" id="PF13180">
    <property type="entry name" value="PDZ_2"/>
    <property type="match status" value="1"/>
</dbReference>
<feature type="domain" description="PDZ" evidence="8">
    <location>
        <begin position="371"/>
        <end position="460"/>
    </location>
</feature>